<reference evidence="1" key="1">
    <citation type="submission" date="2020-05" db="EMBL/GenBank/DDBJ databases">
        <title>Mycena genomes resolve the evolution of fungal bioluminescence.</title>
        <authorList>
            <person name="Tsai I.J."/>
        </authorList>
    </citation>
    <scope>NUCLEOTIDE SEQUENCE</scope>
    <source>
        <strain evidence="1">171206Taipei</strain>
    </source>
</reference>
<dbReference type="EMBL" id="JACAZF010000005">
    <property type="protein sequence ID" value="KAF7303938.1"/>
    <property type="molecule type" value="Genomic_DNA"/>
</dbReference>
<comment type="caution">
    <text evidence="1">The sequence shown here is derived from an EMBL/GenBank/DDBJ whole genome shotgun (WGS) entry which is preliminary data.</text>
</comment>
<dbReference type="GeneID" id="59345505"/>
<evidence type="ECO:0000313" key="1">
    <source>
        <dbReference type="EMBL" id="KAF7303938.1"/>
    </source>
</evidence>
<dbReference type="AlphaFoldDB" id="A0A8H6SRM1"/>
<organism evidence="1 2">
    <name type="scientific">Mycena indigotica</name>
    <dbReference type="NCBI Taxonomy" id="2126181"/>
    <lineage>
        <taxon>Eukaryota</taxon>
        <taxon>Fungi</taxon>
        <taxon>Dikarya</taxon>
        <taxon>Basidiomycota</taxon>
        <taxon>Agaricomycotina</taxon>
        <taxon>Agaricomycetes</taxon>
        <taxon>Agaricomycetidae</taxon>
        <taxon>Agaricales</taxon>
        <taxon>Marasmiineae</taxon>
        <taxon>Mycenaceae</taxon>
        <taxon>Mycena</taxon>
    </lineage>
</organism>
<dbReference type="InterPro" id="IPR036047">
    <property type="entry name" value="F-box-like_dom_sf"/>
</dbReference>
<evidence type="ECO:0000313" key="2">
    <source>
        <dbReference type="Proteomes" id="UP000636479"/>
    </source>
</evidence>
<dbReference type="RefSeq" id="XP_037220910.1">
    <property type="nucleotide sequence ID" value="XM_037362989.1"/>
</dbReference>
<accession>A0A8H6SRM1</accession>
<dbReference type="OrthoDB" id="3034442at2759"/>
<protein>
    <submittedName>
        <fullName evidence="1">F-box domain-containing protein</fullName>
    </submittedName>
</protein>
<dbReference type="Proteomes" id="UP000636479">
    <property type="component" value="Unassembled WGS sequence"/>
</dbReference>
<sequence length="693" mass="77022">MPLLTIATEVLLLICEELTIEDVLSLRLTCHSLATLTQMKILWTRRLTEYVHNWAHIARYRQLDARDVELVIRRLAVLRQQKLTGDLTPARTWRHHVGQRIRWLGLARSRWLFVAASDGDISKIACWDLARVFKGNEDDAPLATAFLPSQVHTARMEEHGTTAVLALGLMDPVVALNVVSFELGAERATFNSIRVFPESSHVLFLEGRLVGCAIRNGANEPHVVDWVAGDVLAAERPPSPMAIPGQRSVPHLMATFNNNLLLVVIRSETVEVYRRYADGYAFHTCLRCVPPIWEIVRPLGQTAALQFVALTEHGVARLTIESNDEFCRDIRLCNTLLYPIPVATCDVSFDPQAFRIHVGRAAREVMWMSPSPAWSWGYSITGKEAPTIVVASLPTDLPVDVEDDHKMALDGFKISWSDKSPHAPAFWGTPCLDLDEDAGLTVLGTCFGELAVYDHPGRYGQLPPSLRLPAPECKTLAFQNAGVLPIHPIFLGIPPGPTLRMSVDQLARSRAVQWAGDAFVAEVDPLWGTAARFQPAPHPPMEHYDSTPSGRFWDQDTWAGGPCDNAWWLAEAYGFPGTVLPQAFRDESADGGDTFFLVLRLRITNADPDAGPLFVATMSTSSLEEYEFCAVLAQGIDWGTESEIDEYLFRHRAASGTESQLRPTALAERRAYLLGMRTHSGWQRKNKLVKACA</sequence>
<dbReference type="SUPFAM" id="SSF81383">
    <property type="entry name" value="F-box domain"/>
    <property type="match status" value="1"/>
</dbReference>
<proteinExistence type="predicted"/>
<name>A0A8H6SRM1_9AGAR</name>
<keyword evidence="2" id="KW-1185">Reference proteome</keyword>
<gene>
    <name evidence="1" type="ORF">MIND_00624500</name>
</gene>